<gene>
    <name evidence="9" type="ORF">SAMN05444001_10548</name>
</gene>
<dbReference type="Pfam" id="PF07980">
    <property type="entry name" value="SusD_RagB"/>
    <property type="match status" value="1"/>
</dbReference>
<organism evidence="9 10">
    <name type="scientific">Parabacteroides chinchillae</name>
    <dbReference type="NCBI Taxonomy" id="871327"/>
    <lineage>
        <taxon>Bacteria</taxon>
        <taxon>Pseudomonadati</taxon>
        <taxon>Bacteroidota</taxon>
        <taxon>Bacteroidia</taxon>
        <taxon>Bacteroidales</taxon>
        <taxon>Tannerellaceae</taxon>
        <taxon>Parabacteroides</taxon>
    </lineage>
</organism>
<dbReference type="InterPro" id="IPR012944">
    <property type="entry name" value="SusD_RagB_dom"/>
</dbReference>
<dbReference type="Pfam" id="PF14322">
    <property type="entry name" value="SusD-like_3"/>
    <property type="match status" value="1"/>
</dbReference>
<protein>
    <submittedName>
        <fullName evidence="9">Starch-binding associating with outer membrane</fullName>
    </submittedName>
</protein>
<evidence type="ECO:0000256" key="2">
    <source>
        <dbReference type="ARBA" id="ARBA00006275"/>
    </source>
</evidence>
<keyword evidence="4" id="KW-0472">Membrane</keyword>
<keyword evidence="3 6" id="KW-0732">Signal</keyword>
<evidence type="ECO:0000313" key="10">
    <source>
        <dbReference type="Proteomes" id="UP000236725"/>
    </source>
</evidence>
<name>A0A8G2BVA4_9BACT</name>
<accession>A0A8G2BVA4</accession>
<dbReference type="InterPro" id="IPR011990">
    <property type="entry name" value="TPR-like_helical_dom_sf"/>
</dbReference>
<evidence type="ECO:0000256" key="1">
    <source>
        <dbReference type="ARBA" id="ARBA00004442"/>
    </source>
</evidence>
<dbReference type="InterPro" id="IPR033985">
    <property type="entry name" value="SusD-like_N"/>
</dbReference>
<comment type="similarity">
    <text evidence="2">Belongs to the SusD family.</text>
</comment>
<evidence type="ECO:0000256" key="4">
    <source>
        <dbReference type="ARBA" id="ARBA00023136"/>
    </source>
</evidence>
<comment type="caution">
    <text evidence="9">The sequence shown here is derived from an EMBL/GenBank/DDBJ whole genome shotgun (WGS) entry which is preliminary data.</text>
</comment>
<evidence type="ECO:0000256" key="6">
    <source>
        <dbReference type="SAM" id="SignalP"/>
    </source>
</evidence>
<proteinExistence type="inferred from homology"/>
<keyword evidence="10" id="KW-1185">Reference proteome</keyword>
<dbReference type="AlphaFoldDB" id="A0A8G2BVA4"/>
<dbReference type="CDD" id="cd08977">
    <property type="entry name" value="SusD"/>
    <property type="match status" value="1"/>
</dbReference>
<evidence type="ECO:0000259" key="7">
    <source>
        <dbReference type="Pfam" id="PF07980"/>
    </source>
</evidence>
<feature type="domain" description="SusD-like N-terminal" evidence="8">
    <location>
        <begin position="105"/>
        <end position="241"/>
    </location>
</feature>
<sequence length="550" mass="61459">MKSIINLGKVCAVALFAGTLMTSCNADFLDRPTVGSVDETTYLNSENGGFKLLINCYQPIVNHWDYQQMKFDMGDQLTDDCTKGGSDAADRVVITEVTRGNPTASSSMLLSLWNHRYQSAISACNVFLSLVTPETQLIKDGGALVTTAEKQRWIAEAKFLRAFYYFDLAMMFANVPIIDKPLNAVDKNTITKSDKEEVRKFILSDLDAAIAEANLPSANAIPASDIGRVSKEAALSFRARVKMFFGDYEGAKADLKLVVDGGQFDLINDYQTLFNSAAEGYMSKEAVFITTRAYIPNYTGGSVVPQMCIGRNTTGGWGGECPTTNLVNEYEVGDPRLTHTVMSSGDIFYKGDGVTTETHDYSGYDNLPQQHNRKFWVDYSRRPTGSLMDTDWSFYHIRYADVLLMYAECLIETGGDKQLAVDLINKVRYRAFVTTSPKDKFAQFRKFNVPDDKKVTEEVFNAKYKVKVSDDLRKAVRHERRVELAGEGLRLYDLLRWGTFVSTMQAFSKTKEGIYSGVGSNVTDKTWPYPIPQAEIDYVGGSLTQNDNYN</sequence>
<keyword evidence="5" id="KW-0998">Cell outer membrane</keyword>
<dbReference type="SUPFAM" id="SSF48452">
    <property type="entry name" value="TPR-like"/>
    <property type="match status" value="1"/>
</dbReference>
<evidence type="ECO:0000259" key="8">
    <source>
        <dbReference type="Pfam" id="PF14322"/>
    </source>
</evidence>
<dbReference type="Gene3D" id="1.25.40.390">
    <property type="match status" value="1"/>
</dbReference>
<feature type="signal peptide" evidence="6">
    <location>
        <begin position="1"/>
        <end position="26"/>
    </location>
</feature>
<dbReference type="PROSITE" id="PS51257">
    <property type="entry name" value="PROKAR_LIPOPROTEIN"/>
    <property type="match status" value="1"/>
</dbReference>
<evidence type="ECO:0000313" key="9">
    <source>
        <dbReference type="EMBL" id="SEF70463.1"/>
    </source>
</evidence>
<evidence type="ECO:0000256" key="5">
    <source>
        <dbReference type="ARBA" id="ARBA00023237"/>
    </source>
</evidence>
<comment type="subcellular location">
    <subcellularLocation>
        <location evidence="1">Cell outer membrane</location>
    </subcellularLocation>
</comment>
<feature type="domain" description="RagB/SusD" evidence="7">
    <location>
        <begin position="315"/>
        <end position="549"/>
    </location>
</feature>
<evidence type="ECO:0000256" key="3">
    <source>
        <dbReference type="ARBA" id="ARBA00022729"/>
    </source>
</evidence>
<dbReference type="Proteomes" id="UP000236725">
    <property type="component" value="Unassembled WGS sequence"/>
</dbReference>
<dbReference type="RefSeq" id="WP_103982824.1">
    <property type="nucleotide sequence ID" value="NZ_FNVS01000005.1"/>
</dbReference>
<dbReference type="GO" id="GO:0009279">
    <property type="term" value="C:cell outer membrane"/>
    <property type="evidence" value="ECO:0007669"/>
    <property type="project" value="UniProtKB-SubCell"/>
</dbReference>
<dbReference type="EMBL" id="FNVS01000005">
    <property type="protein sequence ID" value="SEF70463.1"/>
    <property type="molecule type" value="Genomic_DNA"/>
</dbReference>
<reference evidence="9 10" key="1">
    <citation type="submission" date="2016-10" db="EMBL/GenBank/DDBJ databases">
        <authorList>
            <person name="Varghese N."/>
            <person name="Submissions S."/>
        </authorList>
    </citation>
    <scope>NUCLEOTIDE SEQUENCE [LARGE SCALE GENOMIC DNA]</scope>
    <source>
        <strain evidence="9 10">DSM 29073</strain>
    </source>
</reference>
<feature type="chain" id="PRO_5034603555" evidence="6">
    <location>
        <begin position="27"/>
        <end position="550"/>
    </location>
</feature>